<dbReference type="InterPro" id="IPR006121">
    <property type="entry name" value="HMA_dom"/>
</dbReference>
<feature type="domain" description="HMA" evidence="2">
    <location>
        <begin position="152"/>
        <end position="218"/>
    </location>
</feature>
<dbReference type="PROSITE" id="PS50846">
    <property type="entry name" value="HMA_2"/>
    <property type="match status" value="1"/>
</dbReference>
<dbReference type="AlphaFoldDB" id="A0AAQ3KM13"/>
<dbReference type="InterPro" id="IPR036163">
    <property type="entry name" value="HMA_dom_sf"/>
</dbReference>
<dbReference type="Gene3D" id="3.30.70.100">
    <property type="match status" value="1"/>
</dbReference>
<evidence type="ECO:0000313" key="4">
    <source>
        <dbReference type="Proteomes" id="UP001327560"/>
    </source>
</evidence>
<accession>A0AAQ3KM13</accession>
<dbReference type="InterPro" id="IPR044526">
    <property type="entry name" value="NAKR1-3"/>
</dbReference>
<dbReference type="Pfam" id="PF00403">
    <property type="entry name" value="HMA"/>
    <property type="match status" value="1"/>
</dbReference>
<dbReference type="PANTHER" id="PTHR46119:SF15">
    <property type="entry name" value="PROTEIN SODIUM POTASSIUM ROOT DEFECTIVE 2"/>
    <property type="match status" value="1"/>
</dbReference>
<evidence type="ECO:0000313" key="3">
    <source>
        <dbReference type="EMBL" id="WOL08462.1"/>
    </source>
</evidence>
<dbReference type="GO" id="GO:0046872">
    <property type="term" value="F:metal ion binding"/>
    <property type="evidence" value="ECO:0007669"/>
    <property type="project" value="InterPro"/>
</dbReference>
<proteinExistence type="predicted"/>
<protein>
    <recommendedName>
        <fullName evidence="2">HMA domain-containing protein</fullName>
    </recommendedName>
</protein>
<dbReference type="PANTHER" id="PTHR46119">
    <property type="entry name" value="OS08G0405700 PROTEIN"/>
    <property type="match status" value="1"/>
</dbReference>
<feature type="region of interest" description="Disordered" evidence="1">
    <location>
        <begin position="46"/>
        <end position="89"/>
    </location>
</feature>
<dbReference type="SUPFAM" id="SSF55008">
    <property type="entry name" value="HMA, heavy metal-associated domain"/>
    <property type="match status" value="1"/>
</dbReference>
<dbReference type="EMBL" id="CP136894">
    <property type="protein sequence ID" value="WOL08462.1"/>
    <property type="molecule type" value="Genomic_DNA"/>
</dbReference>
<organism evidence="3 4">
    <name type="scientific">Canna indica</name>
    <name type="common">Indian-shot</name>
    <dbReference type="NCBI Taxonomy" id="4628"/>
    <lineage>
        <taxon>Eukaryota</taxon>
        <taxon>Viridiplantae</taxon>
        <taxon>Streptophyta</taxon>
        <taxon>Embryophyta</taxon>
        <taxon>Tracheophyta</taxon>
        <taxon>Spermatophyta</taxon>
        <taxon>Magnoliopsida</taxon>
        <taxon>Liliopsida</taxon>
        <taxon>Zingiberales</taxon>
        <taxon>Cannaceae</taxon>
        <taxon>Canna</taxon>
    </lineage>
</organism>
<sequence length="226" mass="24875">MAPSLFRETKGTNYFSCASPSSAAICSSIHHTSIIQPISARKEIDRHHAAHLKDRSRRPATTHLNPKSELRRSTKSSSTKQADLVSPAGSSRHLLVDSSRYRFLEDSSTPFYDVIPAPVPRLLAIEAPRSQHCARSSERAVLRPSSSTRTQDQVVVLRVSLHCKGCEAKVRRHIAKMQGVRSFSVDLATKKVTVSGDVTPLGVLNSISKVKHAQFWQSPPRASASF</sequence>
<name>A0AAQ3KM13_9LILI</name>
<keyword evidence="4" id="KW-1185">Reference proteome</keyword>
<dbReference type="Proteomes" id="UP001327560">
    <property type="component" value="Chromosome 5"/>
</dbReference>
<reference evidence="3 4" key="1">
    <citation type="submission" date="2023-10" db="EMBL/GenBank/DDBJ databases">
        <title>Chromosome-scale genome assembly provides insights into flower coloration mechanisms of Canna indica.</title>
        <authorList>
            <person name="Li C."/>
        </authorList>
    </citation>
    <scope>NUCLEOTIDE SEQUENCE [LARGE SCALE GENOMIC DNA]</scope>
    <source>
        <tissue evidence="3">Flower</tissue>
    </source>
</reference>
<evidence type="ECO:0000259" key="2">
    <source>
        <dbReference type="PROSITE" id="PS50846"/>
    </source>
</evidence>
<evidence type="ECO:0000256" key="1">
    <source>
        <dbReference type="SAM" id="MobiDB-lite"/>
    </source>
</evidence>
<dbReference type="CDD" id="cd00371">
    <property type="entry name" value="HMA"/>
    <property type="match status" value="1"/>
</dbReference>
<gene>
    <name evidence="3" type="ORF">Cni_G17215</name>
</gene>